<reference evidence="1 2" key="1">
    <citation type="submission" date="2020-01" db="EMBL/GenBank/DDBJ databases">
        <title>Genome sequencing of strain KACC 21265.</title>
        <authorList>
            <person name="Heo J."/>
            <person name="Kim S.-J."/>
            <person name="Kim J.-S."/>
            <person name="Hong S.-B."/>
            <person name="Kwon S.-W."/>
        </authorList>
    </citation>
    <scope>NUCLEOTIDE SEQUENCE [LARGE SCALE GENOMIC DNA]</scope>
    <source>
        <strain evidence="1 2">KACC 21265</strain>
    </source>
</reference>
<keyword evidence="2" id="KW-1185">Reference proteome</keyword>
<accession>A0A857JFR3</accession>
<dbReference type="Pfam" id="PF11006">
    <property type="entry name" value="DUF2845"/>
    <property type="match status" value="1"/>
</dbReference>
<dbReference type="Proteomes" id="UP000464787">
    <property type="component" value="Chromosome"/>
</dbReference>
<dbReference type="AlphaFoldDB" id="A0A857JFR3"/>
<gene>
    <name evidence="1" type="ORF">GT347_21865</name>
</gene>
<dbReference type="EMBL" id="CP047650">
    <property type="protein sequence ID" value="QHJ01669.1"/>
    <property type="molecule type" value="Genomic_DNA"/>
</dbReference>
<organism evidence="1 2">
    <name type="scientific">Xylophilus rhododendri</name>
    <dbReference type="NCBI Taxonomy" id="2697032"/>
    <lineage>
        <taxon>Bacteria</taxon>
        <taxon>Pseudomonadati</taxon>
        <taxon>Pseudomonadota</taxon>
        <taxon>Betaproteobacteria</taxon>
        <taxon>Burkholderiales</taxon>
        <taxon>Xylophilus</taxon>
    </lineage>
</organism>
<evidence type="ECO:0000313" key="2">
    <source>
        <dbReference type="Proteomes" id="UP000464787"/>
    </source>
</evidence>
<dbReference type="KEGG" id="xyk:GT347_21865"/>
<protein>
    <submittedName>
        <fullName evidence="1">DUF2845 domain-containing protein</fullName>
    </submittedName>
</protein>
<evidence type="ECO:0000313" key="1">
    <source>
        <dbReference type="EMBL" id="QHJ01669.1"/>
    </source>
</evidence>
<name>A0A857JFR3_9BURK</name>
<proteinExistence type="predicted"/>
<dbReference type="InterPro" id="IPR021268">
    <property type="entry name" value="DUF2845"/>
</dbReference>
<sequence length="105" mass="11546">MSCAPAFAAEQSLSCNGFLVGKGEPAESLIRKCGEPIDFQAVCVSLLQINANERPIRSEAERMLLASHCVRMDEWLYDRGPGTFYGIVRIRDGVVESVRDGARGR</sequence>